<reference evidence="2 3" key="1">
    <citation type="journal article" date="2012" name="Proc. Natl. Acad. Sci. U.S.A.">
        <title>Comparative genomics of Ceriporiopsis subvermispora and Phanerochaete chrysosporium provide insight into selective ligninolysis.</title>
        <authorList>
            <person name="Fernandez-Fueyo E."/>
            <person name="Ruiz-Duenas F.J."/>
            <person name="Ferreira P."/>
            <person name="Floudas D."/>
            <person name="Hibbett D.S."/>
            <person name="Canessa P."/>
            <person name="Larrondo L.F."/>
            <person name="James T.Y."/>
            <person name="Seelenfreund D."/>
            <person name="Lobos S."/>
            <person name="Polanco R."/>
            <person name="Tello M."/>
            <person name="Honda Y."/>
            <person name="Watanabe T."/>
            <person name="Watanabe T."/>
            <person name="Ryu J.S."/>
            <person name="Kubicek C.P."/>
            <person name="Schmoll M."/>
            <person name="Gaskell J."/>
            <person name="Hammel K.E."/>
            <person name="St John F.J."/>
            <person name="Vanden Wymelenberg A."/>
            <person name="Sabat G."/>
            <person name="Splinter BonDurant S."/>
            <person name="Syed K."/>
            <person name="Yadav J.S."/>
            <person name="Doddapaneni H."/>
            <person name="Subramanian V."/>
            <person name="Lavin J.L."/>
            <person name="Oguiza J.A."/>
            <person name="Perez G."/>
            <person name="Pisabarro A.G."/>
            <person name="Ramirez L."/>
            <person name="Santoyo F."/>
            <person name="Master E."/>
            <person name="Coutinho P.M."/>
            <person name="Henrissat B."/>
            <person name="Lombard V."/>
            <person name="Magnuson J.K."/>
            <person name="Kuees U."/>
            <person name="Hori C."/>
            <person name="Igarashi K."/>
            <person name="Samejima M."/>
            <person name="Held B.W."/>
            <person name="Barry K.W."/>
            <person name="LaButti K.M."/>
            <person name="Lapidus A."/>
            <person name="Lindquist E.A."/>
            <person name="Lucas S.M."/>
            <person name="Riley R."/>
            <person name="Salamov A.A."/>
            <person name="Hoffmeister D."/>
            <person name="Schwenk D."/>
            <person name="Hadar Y."/>
            <person name="Yarden O."/>
            <person name="de Vries R.P."/>
            <person name="Wiebenga A."/>
            <person name="Stenlid J."/>
            <person name="Eastwood D."/>
            <person name="Grigoriev I.V."/>
            <person name="Berka R.M."/>
            <person name="Blanchette R.A."/>
            <person name="Kersten P."/>
            <person name="Martinez A.T."/>
            <person name="Vicuna R."/>
            <person name="Cullen D."/>
        </authorList>
    </citation>
    <scope>NUCLEOTIDE SEQUENCE [LARGE SCALE GENOMIC DNA]</scope>
    <source>
        <strain evidence="2 3">B</strain>
    </source>
</reference>
<protein>
    <submittedName>
        <fullName evidence="2">Uncharacterized protein</fullName>
    </submittedName>
</protein>
<evidence type="ECO:0000313" key="3">
    <source>
        <dbReference type="Proteomes" id="UP000016930"/>
    </source>
</evidence>
<accession>M2QAI3</accession>
<dbReference type="AlphaFoldDB" id="M2QAI3"/>
<proteinExistence type="predicted"/>
<evidence type="ECO:0000313" key="2">
    <source>
        <dbReference type="EMBL" id="EMD33928.1"/>
    </source>
</evidence>
<dbReference type="Proteomes" id="UP000016930">
    <property type="component" value="Unassembled WGS sequence"/>
</dbReference>
<sequence length="202" mass="21508">MVSVMLCETLPCAQSGLRLGPFPRTPRALIASRYKLQLPSTRPTCPAICHHAAGRASTCTPSLHLARPLCILLPQATTTPTMVLVYIKSTIARMRRGSASSDVDGPVPPSPASSSPTLPPLTATRTRGSTATRTRSEPVPIPRRRRTLTGWFPPLPPLSAASGALYVHPCPSGPLPRSATTGSIAKREVHEPESFVPPPVFL</sequence>
<evidence type="ECO:0000256" key="1">
    <source>
        <dbReference type="SAM" id="MobiDB-lite"/>
    </source>
</evidence>
<dbReference type="OrthoDB" id="10644569at2759"/>
<feature type="compositionally biased region" description="Low complexity" evidence="1">
    <location>
        <begin position="112"/>
        <end position="133"/>
    </location>
</feature>
<feature type="region of interest" description="Disordered" evidence="1">
    <location>
        <begin position="97"/>
        <end position="140"/>
    </location>
</feature>
<dbReference type="EMBL" id="KB445804">
    <property type="protein sequence ID" value="EMD33928.1"/>
    <property type="molecule type" value="Genomic_DNA"/>
</dbReference>
<keyword evidence="3" id="KW-1185">Reference proteome</keyword>
<organism evidence="2 3">
    <name type="scientific">Ceriporiopsis subvermispora (strain B)</name>
    <name type="common">White-rot fungus</name>
    <name type="synonym">Gelatoporia subvermispora</name>
    <dbReference type="NCBI Taxonomy" id="914234"/>
    <lineage>
        <taxon>Eukaryota</taxon>
        <taxon>Fungi</taxon>
        <taxon>Dikarya</taxon>
        <taxon>Basidiomycota</taxon>
        <taxon>Agaricomycotina</taxon>
        <taxon>Agaricomycetes</taxon>
        <taxon>Polyporales</taxon>
        <taxon>Gelatoporiaceae</taxon>
        <taxon>Gelatoporia</taxon>
    </lineage>
</organism>
<gene>
    <name evidence="2" type="ORF">CERSUDRAFT_117451</name>
</gene>
<name>M2QAI3_CERS8</name>
<dbReference type="HOGENOM" id="CLU_1354445_0_0_1"/>